<feature type="compositionally biased region" description="Basic and acidic residues" evidence="1">
    <location>
        <begin position="35"/>
        <end position="50"/>
    </location>
</feature>
<evidence type="ECO:0000313" key="2">
    <source>
        <dbReference type="EMBL" id="KAF6303998.1"/>
    </source>
</evidence>
<protein>
    <submittedName>
        <fullName evidence="2">Uncharacterized protein</fullName>
    </submittedName>
</protein>
<keyword evidence="3" id="KW-1185">Reference proteome</keyword>
<name>A0A7J7TTR6_MYOMY</name>
<dbReference type="AlphaFoldDB" id="A0A7J7TTR6"/>
<dbReference type="EMBL" id="JABWUV010000015">
    <property type="protein sequence ID" value="KAF6303998.1"/>
    <property type="molecule type" value="Genomic_DNA"/>
</dbReference>
<reference evidence="2 3" key="1">
    <citation type="journal article" date="2020" name="Nature">
        <title>Six reference-quality genomes reveal evolution of bat adaptations.</title>
        <authorList>
            <person name="Jebb D."/>
            <person name="Huang Z."/>
            <person name="Pippel M."/>
            <person name="Hughes G.M."/>
            <person name="Lavrichenko K."/>
            <person name="Devanna P."/>
            <person name="Winkler S."/>
            <person name="Jermiin L.S."/>
            <person name="Skirmuntt E.C."/>
            <person name="Katzourakis A."/>
            <person name="Burkitt-Gray L."/>
            <person name="Ray D.A."/>
            <person name="Sullivan K.A.M."/>
            <person name="Roscito J.G."/>
            <person name="Kirilenko B.M."/>
            <person name="Davalos L.M."/>
            <person name="Corthals A.P."/>
            <person name="Power M.L."/>
            <person name="Jones G."/>
            <person name="Ransome R.D."/>
            <person name="Dechmann D.K.N."/>
            <person name="Locatelli A.G."/>
            <person name="Puechmaille S.J."/>
            <person name="Fedrigo O."/>
            <person name="Jarvis E.D."/>
            <person name="Hiller M."/>
            <person name="Vernes S.C."/>
            <person name="Myers E.W."/>
            <person name="Teeling E.C."/>
        </authorList>
    </citation>
    <scope>NUCLEOTIDE SEQUENCE [LARGE SCALE GENOMIC DNA]</scope>
    <source>
        <strain evidence="2">MMyoMyo1</strain>
        <tissue evidence="2">Flight muscle</tissue>
    </source>
</reference>
<organism evidence="2 3">
    <name type="scientific">Myotis myotis</name>
    <name type="common">Greater mouse-eared bat</name>
    <name type="synonym">Vespertilio myotis</name>
    <dbReference type="NCBI Taxonomy" id="51298"/>
    <lineage>
        <taxon>Eukaryota</taxon>
        <taxon>Metazoa</taxon>
        <taxon>Chordata</taxon>
        <taxon>Craniata</taxon>
        <taxon>Vertebrata</taxon>
        <taxon>Euteleostomi</taxon>
        <taxon>Mammalia</taxon>
        <taxon>Eutheria</taxon>
        <taxon>Laurasiatheria</taxon>
        <taxon>Chiroptera</taxon>
        <taxon>Yangochiroptera</taxon>
        <taxon>Vespertilionidae</taxon>
        <taxon>Myotis</taxon>
    </lineage>
</organism>
<gene>
    <name evidence="2" type="ORF">mMyoMyo1_008977</name>
</gene>
<evidence type="ECO:0000313" key="3">
    <source>
        <dbReference type="Proteomes" id="UP000527355"/>
    </source>
</evidence>
<dbReference type="Proteomes" id="UP000527355">
    <property type="component" value="Unassembled WGS sequence"/>
</dbReference>
<proteinExistence type="predicted"/>
<sequence length="319" mass="33477">MLSTGRGCGHCTAGNSDGRYPDVAATTSRFLRGEQGRTRRQLEQRRHSLKEGNPFLQVPPPGESRGRPTRSLPLPCTALAPRPASRGSVPRSRRRAGCGAGGRCGEEVEPRGRAWRGRGRSARTPFAPGPFPSNRRRPMAGRKMAARSATDSHVSPRYCRAPPPPPGESPTPWEALPGQPLGGRGNSSAGAGEGKGAAAEGHLSPHATPNPGAGVLRRKPCVGQPAPARATGHAPQASGSPGFLATPRAGRGAGPGRAGAARRRRETRRLQLVPPSQREQASGGGPAGGRRRRRCLPCFGALVGGQNWKTVREVPGRPF</sequence>
<evidence type="ECO:0000256" key="1">
    <source>
        <dbReference type="SAM" id="MobiDB-lite"/>
    </source>
</evidence>
<comment type="caution">
    <text evidence="2">The sequence shown here is derived from an EMBL/GenBank/DDBJ whole genome shotgun (WGS) entry which is preliminary data.</text>
</comment>
<accession>A0A7J7TTR6</accession>
<feature type="compositionally biased region" description="Gly residues" evidence="1">
    <location>
        <begin position="180"/>
        <end position="195"/>
    </location>
</feature>
<feature type="region of interest" description="Disordered" evidence="1">
    <location>
        <begin position="35"/>
        <end position="293"/>
    </location>
</feature>